<evidence type="ECO:0000256" key="3">
    <source>
        <dbReference type="ARBA" id="ARBA00023274"/>
    </source>
</evidence>
<comment type="subunit">
    <text evidence="5">Part of the 50S ribosomal subunit.</text>
</comment>
<dbReference type="SUPFAM" id="SSF52161">
    <property type="entry name" value="Ribosomal protein L13"/>
    <property type="match status" value="1"/>
</dbReference>
<evidence type="ECO:0000256" key="4">
    <source>
        <dbReference type="ARBA" id="ARBA00035201"/>
    </source>
</evidence>
<sequence>MKTYVAKKEDVKKDWYLIDAKDKVLGRLAVQIADILKGKNKVIYTPHVDTGDFVVVVNVEKMHFTGNKLLQKTYHRHSGYMGNAKSITLEEMMTKHPERVLMHAVKGMLPKSKLGRQMLKKLKVYKGSEHPHQAQTPKPIS</sequence>
<dbReference type="FunFam" id="3.90.1180.10:FF:000001">
    <property type="entry name" value="50S ribosomal protein L13"/>
    <property type="match status" value="1"/>
</dbReference>
<dbReference type="HAMAP" id="MF_01366">
    <property type="entry name" value="Ribosomal_uL13"/>
    <property type="match status" value="1"/>
</dbReference>
<name>A0A660S5V4_UNCT6</name>
<dbReference type="GO" id="GO:0003729">
    <property type="term" value="F:mRNA binding"/>
    <property type="evidence" value="ECO:0007669"/>
    <property type="project" value="UniProtKB-ARBA"/>
</dbReference>
<dbReference type="GO" id="GO:0006412">
    <property type="term" value="P:translation"/>
    <property type="evidence" value="ECO:0007669"/>
    <property type="project" value="UniProtKB-UniRule"/>
</dbReference>
<dbReference type="PIRSF" id="PIRSF002181">
    <property type="entry name" value="Ribosomal_L13"/>
    <property type="match status" value="1"/>
</dbReference>
<dbReference type="NCBIfam" id="TIGR01066">
    <property type="entry name" value="rplM_bact"/>
    <property type="match status" value="1"/>
</dbReference>
<evidence type="ECO:0000256" key="5">
    <source>
        <dbReference type="HAMAP-Rule" id="MF_01366"/>
    </source>
</evidence>
<comment type="function">
    <text evidence="5 7">This protein is one of the early assembly proteins of the 50S ribosomal subunit, although it is not seen to bind rRNA by itself. It is important during the early stages of 50S assembly.</text>
</comment>
<keyword evidence="2 5" id="KW-0689">Ribosomal protein</keyword>
<dbReference type="InterPro" id="IPR036899">
    <property type="entry name" value="Ribosomal_uL13_sf"/>
</dbReference>
<comment type="caution">
    <text evidence="8">The sequence shown here is derived from an EMBL/GenBank/DDBJ whole genome shotgun (WGS) entry which is preliminary data.</text>
</comment>
<dbReference type="PANTHER" id="PTHR11545:SF2">
    <property type="entry name" value="LARGE RIBOSOMAL SUBUNIT PROTEIN UL13M"/>
    <property type="match status" value="1"/>
</dbReference>
<dbReference type="InterPro" id="IPR005822">
    <property type="entry name" value="Ribosomal_uL13"/>
</dbReference>
<evidence type="ECO:0000256" key="2">
    <source>
        <dbReference type="ARBA" id="ARBA00022980"/>
    </source>
</evidence>
<dbReference type="PANTHER" id="PTHR11545">
    <property type="entry name" value="RIBOSOMAL PROTEIN L13"/>
    <property type="match status" value="1"/>
</dbReference>
<gene>
    <name evidence="5 7" type="primary">rplM</name>
    <name evidence="8" type="ORF">DRP44_06930</name>
</gene>
<evidence type="ECO:0000256" key="1">
    <source>
        <dbReference type="ARBA" id="ARBA00006227"/>
    </source>
</evidence>
<proteinExistence type="inferred from homology"/>
<dbReference type="Pfam" id="PF00572">
    <property type="entry name" value="Ribosomal_L13"/>
    <property type="match status" value="1"/>
</dbReference>
<evidence type="ECO:0000313" key="9">
    <source>
        <dbReference type="Proteomes" id="UP000282321"/>
    </source>
</evidence>
<accession>A0A660S5V4</accession>
<comment type="similarity">
    <text evidence="1 5 6">Belongs to the universal ribosomal protein uL13 family.</text>
</comment>
<dbReference type="GO" id="GO:0003735">
    <property type="term" value="F:structural constituent of ribosome"/>
    <property type="evidence" value="ECO:0007669"/>
    <property type="project" value="InterPro"/>
</dbReference>
<dbReference type="PROSITE" id="PS00783">
    <property type="entry name" value="RIBOSOMAL_L13"/>
    <property type="match status" value="1"/>
</dbReference>
<dbReference type="CDD" id="cd00392">
    <property type="entry name" value="Ribosomal_L13"/>
    <property type="match status" value="1"/>
</dbReference>
<dbReference type="Proteomes" id="UP000282321">
    <property type="component" value="Unassembled WGS sequence"/>
</dbReference>
<reference evidence="8 9" key="1">
    <citation type="submission" date="2018-06" db="EMBL/GenBank/DDBJ databases">
        <title>Extensive metabolic versatility and redundancy in microbially diverse, dynamic hydrothermal sediments.</title>
        <authorList>
            <person name="Dombrowski N."/>
            <person name="Teske A."/>
            <person name="Baker B.J."/>
        </authorList>
    </citation>
    <scope>NUCLEOTIDE SEQUENCE [LARGE SCALE GENOMIC DNA]</scope>
    <source>
        <strain evidence="8">B35_G9</strain>
    </source>
</reference>
<dbReference type="AlphaFoldDB" id="A0A660S5V4"/>
<evidence type="ECO:0000256" key="7">
    <source>
        <dbReference type="RuleBase" id="RU003878"/>
    </source>
</evidence>
<dbReference type="GO" id="GO:0017148">
    <property type="term" value="P:negative regulation of translation"/>
    <property type="evidence" value="ECO:0007669"/>
    <property type="project" value="TreeGrafter"/>
</dbReference>
<dbReference type="InterPro" id="IPR005823">
    <property type="entry name" value="Ribosomal_uL13_bac-type"/>
</dbReference>
<dbReference type="GO" id="GO:0022625">
    <property type="term" value="C:cytosolic large ribosomal subunit"/>
    <property type="evidence" value="ECO:0007669"/>
    <property type="project" value="TreeGrafter"/>
</dbReference>
<dbReference type="InterPro" id="IPR023563">
    <property type="entry name" value="Ribosomal_uL13_CS"/>
</dbReference>
<dbReference type="Gene3D" id="3.90.1180.10">
    <property type="entry name" value="Ribosomal protein L13"/>
    <property type="match status" value="1"/>
</dbReference>
<evidence type="ECO:0000313" key="8">
    <source>
        <dbReference type="EMBL" id="RKX65171.1"/>
    </source>
</evidence>
<organism evidence="8 9">
    <name type="scientific">candidate division TA06 bacterium</name>
    <dbReference type="NCBI Taxonomy" id="2250710"/>
    <lineage>
        <taxon>Bacteria</taxon>
        <taxon>Bacteria division TA06</taxon>
    </lineage>
</organism>
<evidence type="ECO:0000256" key="6">
    <source>
        <dbReference type="RuleBase" id="RU003877"/>
    </source>
</evidence>
<dbReference type="EMBL" id="QNBC01000106">
    <property type="protein sequence ID" value="RKX65171.1"/>
    <property type="molecule type" value="Genomic_DNA"/>
</dbReference>
<keyword evidence="3 5" id="KW-0687">Ribonucleoprotein</keyword>
<protein>
    <recommendedName>
        <fullName evidence="4 5">Large ribosomal subunit protein uL13</fullName>
    </recommendedName>
</protein>